<evidence type="ECO:0000259" key="12">
    <source>
        <dbReference type="PROSITE" id="PS50262"/>
    </source>
</evidence>
<evidence type="ECO:0000256" key="6">
    <source>
        <dbReference type="ARBA" id="ARBA00023040"/>
    </source>
</evidence>
<sequence>MGTQCHYCGTTLWMFTSIASAVGTIIGNVLTLSAILMSKKLSSMMANYFVFSLAVSDLMVGITLPYHMLFYTIDGFGNIKYTCLLRFVLTSFASSSSICNLLFIAMDRYLAIVYPLHYTRFMVQKFAFTLITIGWVVAFTTAFVPLVWNEWTEGVTCEIVNVFPQNYMQYILLPMFSLVWTTMLLLYTRICHEASGQHKKIMVSGNLHQSKSFQMTLVILGCFTICWLPYFVIVIYIRTTKNDQTATLYEIFFNLAMANSCMNPLIYAWKNKTFRKAFLNLMKCRHPDRNAHFVTNHVPSKRNSVNGIWNVNCQREELTTGTEMSTHDDKIENNVIQRITDNSTTLSQT</sequence>
<dbReference type="PANTHER" id="PTHR24247">
    <property type="entry name" value="5-HYDROXYTRYPTAMINE RECEPTOR"/>
    <property type="match status" value="1"/>
</dbReference>
<dbReference type="GO" id="GO:0030425">
    <property type="term" value="C:dendrite"/>
    <property type="evidence" value="ECO:0007669"/>
    <property type="project" value="TreeGrafter"/>
</dbReference>
<gene>
    <name evidence="13" type="ORF">PSYICH_LOCUS1021</name>
</gene>
<dbReference type="EMBL" id="OV651813">
    <property type="protein sequence ID" value="CAH1099137.1"/>
    <property type="molecule type" value="Genomic_DNA"/>
</dbReference>
<protein>
    <recommendedName>
        <fullName evidence="12">G-protein coupled receptors family 1 profile domain-containing protein</fullName>
    </recommendedName>
</protein>
<evidence type="ECO:0000313" key="14">
    <source>
        <dbReference type="Proteomes" id="UP001153636"/>
    </source>
</evidence>
<accession>A0A9P0CI82</accession>
<dbReference type="GO" id="GO:0030594">
    <property type="term" value="F:neurotransmitter receptor activity"/>
    <property type="evidence" value="ECO:0007669"/>
    <property type="project" value="TreeGrafter"/>
</dbReference>
<keyword evidence="3" id="KW-1003">Cell membrane</keyword>
<reference evidence="13" key="1">
    <citation type="submission" date="2022-01" db="EMBL/GenBank/DDBJ databases">
        <authorList>
            <person name="King R."/>
        </authorList>
    </citation>
    <scope>NUCLEOTIDE SEQUENCE</scope>
</reference>
<evidence type="ECO:0000256" key="7">
    <source>
        <dbReference type="ARBA" id="ARBA00023136"/>
    </source>
</evidence>
<name>A0A9P0CI82_9CUCU</name>
<proteinExistence type="inferred from homology"/>
<feature type="transmembrane region" description="Helical" evidence="11">
    <location>
        <begin position="84"/>
        <end position="105"/>
    </location>
</feature>
<feature type="transmembrane region" description="Helical" evidence="11">
    <location>
        <begin position="249"/>
        <end position="269"/>
    </location>
</feature>
<evidence type="ECO:0000256" key="3">
    <source>
        <dbReference type="ARBA" id="ARBA00022475"/>
    </source>
</evidence>
<dbReference type="SMART" id="SM01381">
    <property type="entry name" value="7TM_GPCR_Srsx"/>
    <property type="match status" value="1"/>
</dbReference>
<evidence type="ECO:0000256" key="2">
    <source>
        <dbReference type="ARBA" id="ARBA00010663"/>
    </source>
</evidence>
<feature type="domain" description="G-protein coupled receptors family 1 profile" evidence="12">
    <location>
        <begin position="27"/>
        <end position="267"/>
    </location>
</feature>
<keyword evidence="5 11" id="KW-1133">Transmembrane helix</keyword>
<feature type="transmembrane region" description="Helical" evidence="11">
    <location>
        <begin position="12"/>
        <end position="36"/>
    </location>
</feature>
<evidence type="ECO:0000256" key="10">
    <source>
        <dbReference type="RuleBase" id="RU000688"/>
    </source>
</evidence>
<dbReference type="PROSITE" id="PS00237">
    <property type="entry name" value="G_PROTEIN_RECEP_F1_1"/>
    <property type="match status" value="1"/>
</dbReference>
<keyword evidence="14" id="KW-1185">Reference proteome</keyword>
<evidence type="ECO:0000256" key="8">
    <source>
        <dbReference type="ARBA" id="ARBA00023170"/>
    </source>
</evidence>
<feature type="transmembrane region" description="Helical" evidence="11">
    <location>
        <begin position="168"/>
        <end position="191"/>
    </location>
</feature>
<dbReference type="GO" id="GO:0004993">
    <property type="term" value="F:G protein-coupled serotonin receptor activity"/>
    <property type="evidence" value="ECO:0007669"/>
    <property type="project" value="TreeGrafter"/>
</dbReference>
<dbReference type="GO" id="GO:0045202">
    <property type="term" value="C:synapse"/>
    <property type="evidence" value="ECO:0007669"/>
    <property type="project" value="GOC"/>
</dbReference>
<dbReference type="GO" id="GO:0007268">
    <property type="term" value="P:chemical synaptic transmission"/>
    <property type="evidence" value="ECO:0007669"/>
    <property type="project" value="TreeGrafter"/>
</dbReference>
<comment type="subcellular location">
    <subcellularLocation>
        <location evidence="1">Cell membrane</location>
        <topology evidence="1">Multi-pass membrane protein</topology>
    </subcellularLocation>
</comment>
<dbReference type="InterPro" id="IPR000276">
    <property type="entry name" value="GPCR_Rhodpsn"/>
</dbReference>
<evidence type="ECO:0000256" key="11">
    <source>
        <dbReference type="SAM" id="Phobius"/>
    </source>
</evidence>
<dbReference type="PRINTS" id="PR00237">
    <property type="entry name" value="GPCRRHODOPSN"/>
</dbReference>
<keyword evidence="8 10" id="KW-0675">Receptor</keyword>
<keyword evidence="4 10" id="KW-0812">Transmembrane</keyword>
<dbReference type="InterPro" id="IPR017452">
    <property type="entry name" value="GPCR_Rhodpsn_7TM"/>
</dbReference>
<keyword evidence="6 10" id="KW-0297">G-protein coupled receptor</keyword>
<dbReference type="AlphaFoldDB" id="A0A9P0CI82"/>
<feature type="transmembrane region" description="Helical" evidence="11">
    <location>
        <begin position="212"/>
        <end position="237"/>
    </location>
</feature>
<evidence type="ECO:0000256" key="1">
    <source>
        <dbReference type="ARBA" id="ARBA00004651"/>
    </source>
</evidence>
<dbReference type="OrthoDB" id="10042731at2759"/>
<feature type="transmembrane region" description="Helical" evidence="11">
    <location>
        <begin position="48"/>
        <end position="72"/>
    </location>
</feature>
<dbReference type="Pfam" id="PF00001">
    <property type="entry name" value="7tm_1"/>
    <property type="match status" value="1"/>
</dbReference>
<dbReference type="PROSITE" id="PS50262">
    <property type="entry name" value="G_PROTEIN_RECEP_F1_2"/>
    <property type="match status" value="1"/>
</dbReference>
<feature type="transmembrane region" description="Helical" evidence="11">
    <location>
        <begin position="126"/>
        <end position="148"/>
    </location>
</feature>
<keyword evidence="7 11" id="KW-0472">Membrane</keyword>
<dbReference type="Proteomes" id="UP001153636">
    <property type="component" value="Chromosome 1"/>
</dbReference>
<evidence type="ECO:0000313" key="13">
    <source>
        <dbReference type="EMBL" id="CAH1099137.1"/>
    </source>
</evidence>
<dbReference type="PANTHER" id="PTHR24247:SF202">
    <property type="entry name" value="5-HYDROXYTRYPTAMINE RECEPTOR 1"/>
    <property type="match status" value="1"/>
</dbReference>
<organism evidence="13 14">
    <name type="scientific">Psylliodes chrysocephalus</name>
    <dbReference type="NCBI Taxonomy" id="3402493"/>
    <lineage>
        <taxon>Eukaryota</taxon>
        <taxon>Metazoa</taxon>
        <taxon>Ecdysozoa</taxon>
        <taxon>Arthropoda</taxon>
        <taxon>Hexapoda</taxon>
        <taxon>Insecta</taxon>
        <taxon>Pterygota</taxon>
        <taxon>Neoptera</taxon>
        <taxon>Endopterygota</taxon>
        <taxon>Coleoptera</taxon>
        <taxon>Polyphaga</taxon>
        <taxon>Cucujiformia</taxon>
        <taxon>Chrysomeloidea</taxon>
        <taxon>Chrysomelidae</taxon>
        <taxon>Galerucinae</taxon>
        <taxon>Alticini</taxon>
        <taxon>Psylliodes</taxon>
    </lineage>
</organism>
<evidence type="ECO:0000256" key="4">
    <source>
        <dbReference type="ARBA" id="ARBA00022692"/>
    </source>
</evidence>
<dbReference type="GO" id="GO:0007187">
    <property type="term" value="P:G protein-coupled receptor signaling pathway, coupled to cyclic nucleotide second messenger"/>
    <property type="evidence" value="ECO:0007669"/>
    <property type="project" value="TreeGrafter"/>
</dbReference>
<dbReference type="GO" id="GO:0005886">
    <property type="term" value="C:plasma membrane"/>
    <property type="evidence" value="ECO:0007669"/>
    <property type="project" value="UniProtKB-SubCell"/>
</dbReference>
<evidence type="ECO:0000256" key="9">
    <source>
        <dbReference type="ARBA" id="ARBA00023224"/>
    </source>
</evidence>
<evidence type="ECO:0000256" key="5">
    <source>
        <dbReference type="ARBA" id="ARBA00022989"/>
    </source>
</evidence>
<dbReference type="Gene3D" id="1.20.1070.10">
    <property type="entry name" value="Rhodopsin 7-helix transmembrane proteins"/>
    <property type="match status" value="1"/>
</dbReference>
<dbReference type="SUPFAM" id="SSF81321">
    <property type="entry name" value="Family A G protein-coupled receptor-like"/>
    <property type="match status" value="1"/>
</dbReference>
<comment type="similarity">
    <text evidence="2 10">Belongs to the G-protein coupled receptor 1 family.</text>
</comment>
<keyword evidence="9 10" id="KW-0807">Transducer</keyword>